<dbReference type="HAMAP" id="MF_00134_A">
    <property type="entry name" value="IGPS_A"/>
    <property type="match status" value="1"/>
</dbReference>
<evidence type="ECO:0000256" key="3">
    <source>
        <dbReference type="ARBA" id="ARBA00022605"/>
    </source>
</evidence>
<comment type="similarity">
    <text evidence="8">Belongs to the TrpC family.</text>
</comment>
<dbReference type="InterPro" id="IPR001468">
    <property type="entry name" value="Indole-3-GlycerolPSynthase_CS"/>
</dbReference>
<dbReference type="InterPro" id="IPR045186">
    <property type="entry name" value="Indole-3-glycerol_P_synth"/>
</dbReference>
<dbReference type="Gene3D" id="3.20.20.70">
    <property type="entry name" value="Aldolase class I"/>
    <property type="match status" value="1"/>
</dbReference>
<reference evidence="10 11" key="1">
    <citation type="journal article" date="2011" name="Stand. Genomic Sci.">
        <title>Draft genome sequence of Caminibacter mediatlanticus strain TB-2, an epsilonproteobacterium isolated from a deep-sea hydrothermal vent.</title>
        <authorList>
            <person name="Giovannelli D."/>
            <person name="Ferriera S."/>
            <person name="Johnson J."/>
            <person name="Kravitz S."/>
            <person name="Perez-Rodriguez I."/>
            <person name="Ricci J."/>
            <person name="O'Brien C."/>
            <person name="Voordeckers J.W."/>
            <person name="Bini E."/>
            <person name="Vetriani C."/>
        </authorList>
    </citation>
    <scope>NUCLEOTIDE SEQUENCE [LARGE SCALE GENOMIC DNA]</scope>
    <source>
        <strain evidence="10 11">TB-2</strain>
    </source>
</reference>
<keyword evidence="6 8" id="KW-0057">Aromatic amino acid biosynthesis</keyword>
<accession>A0AAI9AHI3</accession>
<dbReference type="GO" id="GO:0004425">
    <property type="term" value="F:indole-3-glycerol-phosphate synthase activity"/>
    <property type="evidence" value="ECO:0007669"/>
    <property type="project" value="UniProtKB-UniRule"/>
</dbReference>
<comment type="caution">
    <text evidence="10">The sequence shown here is derived from an EMBL/GenBank/DDBJ whole genome shotgun (WGS) entry which is preliminary data.</text>
</comment>
<proteinExistence type="inferred from homology"/>
<gene>
    <name evidence="8" type="primary">trpC</name>
    <name evidence="10" type="ORF">CMTB2_00544</name>
</gene>
<evidence type="ECO:0000256" key="6">
    <source>
        <dbReference type="ARBA" id="ARBA00023141"/>
    </source>
</evidence>
<dbReference type="Proteomes" id="UP000003288">
    <property type="component" value="Unassembled WGS sequence"/>
</dbReference>
<evidence type="ECO:0000256" key="7">
    <source>
        <dbReference type="ARBA" id="ARBA00023239"/>
    </source>
</evidence>
<sequence length="256" mass="29712">MILDKIINQTKIDLEKRKNEFNIDDFLKRKRTFRDVKKALKSTTDNPYRIIAEIKKASPSKGIIRESFNPIEIAKDYIEVADAISILTEPHFFKGSLEYLKEIDKISDIPLLRKDFIIDEFQIAEAYYYGADFILLIAKALDVKDLKRLYNFAKNIGLEVLFEIHDKEDLEKALEVGAEIIGFNHRNLKTFEMDMDLSKKLIPFLPKDIIIVAESGINNKEIIKQLHKNGVDAFLIGEYFMRLDDIKKGVKQLKGR</sequence>
<dbReference type="GO" id="GO:0004640">
    <property type="term" value="F:phosphoribosylanthranilate isomerase activity"/>
    <property type="evidence" value="ECO:0007669"/>
    <property type="project" value="TreeGrafter"/>
</dbReference>
<evidence type="ECO:0000256" key="2">
    <source>
        <dbReference type="ARBA" id="ARBA00004696"/>
    </source>
</evidence>
<dbReference type="SUPFAM" id="SSF51366">
    <property type="entry name" value="Ribulose-phoshate binding barrel"/>
    <property type="match status" value="1"/>
</dbReference>
<dbReference type="Pfam" id="PF00218">
    <property type="entry name" value="IGPS"/>
    <property type="match status" value="1"/>
</dbReference>
<comment type="pathway">
    <text evidence="2 8">Amino-acid biosynthesis; L-tryptophan biosynthesis; L-tryptophan from chorismate: step 4/5.</text>
</comment>
<evidence type="ECO:0000256" key="5">
    <source>
        <dbReference type="ARBA" id="ARBA00022822"/>
    </source>
</evidence>
<dbReference type="RefSeq" id="WP_007474193.1">
    <property type="nucleotide sequence ID" value="NZ_ABCJ01000003.1"/>
</dbReference>
<feature type="domain" description="Indole-3-glycerol phosphate synthase" evidence="9">
    <location>
        <begin position="3"/>
        <end position="253"/>
    </location>
</feature>
<dbReference type="InterPro" id="IPR013798">
    <property type="entry name" value="Indole-3-glycerol_P_synth_dom"/>
</dbReference>
<dbReference type="InterPro" id="IPR011060">
    <property type="entry name" value="RibuloseP-bd_barrel"/>
</dbReference>
<dbReference type="CDD" id="cd00331">
    <property type="entry name" value="IGPS"/>
    <property type="match status" value="1"/>
</dbReference>
<dbReference type="PANTHER" id="PTHR22854">
    <property type="entry name" value="TRYPTOPHAN BIOSYNTHESIS PROTEIN"/>
    <property type="match status" value="1"/>
</dbReference>
<keyword evidence="3 8" id="KW-0028">Amino-acid biosynthesis</keyword>
<dbReference type="HAMAP" id="MF_00134_B">
    <property type="entry name" value="IGPS_B"/>
    <property type="match status" value="1"/>
</dbReference>
<evidence type="ECO:0000259" key="9">
    <source>
        <dbReference type="Pfam" id="PF00218"/>
    </source>
</evidence>
<dbReference type="PROSITE" id="PS00614">
    <property type="entry name" value="IGPS"/>
    <property type="match status" value="1"/>
</dbReference>
<dbReference type="NCBIfam" id="NF001378">
    <property type="entry name" value="PRK00278.2-5"/>
    <property type="match status" value="1"/>
</dbReference>
<evidence type="ECO:0000313" key="11">
    <source>
        <dbReference type="Proteomes" id="UP000003288"/>
    </source>
</evidence>
<dbReference type="FunFam" id="3.20.20.70:FF:000024">
    <property type="entry name" value="Indole-3-glycerol phosphate synthase"/>
    <property type="match status" value="1"/>
</dbReference>
<dbReference type="PANTHER" id="PTHR22854:SF2">
    <property type="entry name" value="INDOLE-3-GLYCEROL-PHOSPHATE SYNTHASE"/>
    <property type="match status" value="1"/>
</dbReference>
<dbReference type="InterPro" id="IPR013785">
    <property type="entry name" value="Aldolase_TIM"/>
</dbReference>
<dbReference type="EC" id="4.1.1.48" evidence="8"/>
<keyword evidence="5 8" id="KW-0822">Tryptophan biosynthesis</keyword>
<dbReference type="NCBIfam" id="NF001377">
    <property type="entry name" value="PRK00278.2-4"/>
    <property type="match status" value="1"/>
</dbReference>
<dbReference type="EMBL" id="ABCJ01000003">
    <property type="protein sequence ID" value="EDM23710.1"/>
    <property type="molecule type" value="Genomic_DNA"/>
</dbReference>
<keyword evidence="7 8" id="KW-0456">Lyase</keyword>
<evidence type="ECO:0000256" key="4">
    <source>
        <dbReference type="ARBA" id="ARBA00022793"/>
    </source>
</evidence>
<protein>
    <recommendedName>
        <fullName evidence="8">Indole-3-glycerol phosphate synthase</fullName>
        <shortName evidence="8">IGPS</shortName>
        <ecNumber evidence="8">4.1.1.48</ecNumber>
    </recommendedName>
</protein>
<evidence type="ECO:0000313" key="10">
    <source>
        <dbReference type="EMBL" id="EDM23710.1"/>
    </source>
</evidence>
<name>A0AAI9AHI3_9BACT</name>
<evidence type="ECO:0000256" key="1">
    <source>
        <dbReference type="ARBA" id="ARBA00001633"/>
    </source>
</evidence>
<evidence type="ECO:0000256" key="8">
    <source>
        <dbReference type="HAMAP-Rule" id="MF_00134"/>
    </source>
</evidence>
<dbReference type="GO" id="GO:0000162">
    <property type="term" value="P:L-tryptophan biosynthetic process"/>
    <property type="evidence" value="ECO:0007669"/>
    <property type="project" value="UniProtKB-UniRule"/>
</dbReference>
<dbReference type="AlphaFoldDB" id="A0AAI9AHI3"/>
<keyword evidence="4 8" id="KW-0210">Decarboxylase</keyword>
<comment type="catalytic activity">
    <reaction evidence="1 8">
        <text>1-(2-carboxyphenylamino)-1-deoxy-D-ribulose 5-phosphate + H(+) = (1S,2R)-1-C-(indol-3-yl)glycerol 3-phosphate + CO2 + H2O</text>
        <dbReference type="Rhea" id="RHEA:23476"/>
        <dbReference type="ChEBI" id="CHEBI:15377"/>
        <dbReference type="ChEBI" id="CHEBI:15378"/>
        <dbReference type="ChEBI" id="CHEBI:16526"/>
        <dbReference type="ChEBI" id="CHEBI:58613"/>
        <dbReference type="ChEBI" id="CHEBI:58866"/>
        <dbReference type="EC" id="4.1.1.48"/>
    </reaction>
</comment>
<organism evidence="10 11">
    <name type="scientific">Caminibacter mediatlanticus TB-2</name>
    <dbReference type="NCBI Taxonomy" id="391592"/>
    <lineage>
        <taxon>Bacteria</taxon>
        <taxon>Pseudomonadati</taxon>
        <taxon>Campylobacterota</taxon>
        <taxon>Epsilonproteobacteria</taxon>
        <taxon>Nautiliales</taxon>
        <taxon>Nautiliaceae</taxon>
        <taxon>Caminibacter</taxon>
    </lineage>
</organism>